<dbReference type="AlphaFoldDB" id="A0A1B9NUY1"/>
<organism evidence="1 2">
    <name type="scientific">Aliivibrio logei</name>
    <name type="common">Vibrio logei</name>
    <dbReference type="NCBI Taxonomy" id="688"/>
    <lineage>
        <taxon>Bacteria</taxon>
        <taxon>Pseudomonadati</taxon>
        <taxon>Pseudomonadota</taxon>
        <taxon>Gammaproteobacteria</taxon>
        <taxon>Vibrionales</taxon>
        <taxon>Vibrionaceae</taxon>
        <taxon>Aliivibrio</taxon>
    </lineage>
</organism>
<protein>
    <submittedName>
        <fullName evidence="1">Uncharacterized protein</fullName>
    </submittedName>
</protein>
<comment type="caution">
    <text evidence="1">The sequence shown here is derived from an EMBL/GenBank/DDBJ whole genome shotgun (WGS) entry which is preliminary data.</text>
</comment>
<gene>
    <name evidence="1" type="ORF">A6E04_17825</name>
</gene>
<dbReference type="STRING" id="688.A6E04_17825"/>
<dbReference type="EMBL" id="MAJU01000026">
    <property type="protein sequence ID" value="OCH17863.1"/>
    <property type="molecule type" value="Genomic_DNA"/>
</dbReference>
<accession>A0A1B9NUY1</accession>
<sequence>MVLLQKVSFFTAFPHIETALNGYVWGAYQECLLSQAHCYRIDDTYLMLRIEHDTSELAVVALQGDMMTGTKAAIEHAKALNLSSIRAHFFRPGAERFIKRKLNENAKTIAITHNNEHVVRIIF</sequence>
<evidence type="ECO:0000313" key="1">
    <source>
        <dbReference type="EMBL" id="OCH17863.1"/>
    </source>
</evidence>
<name>A0A1B9NUY1_ALILO</name>
<dbReference type="Proteomes" id="UP000093523">
    <property type="component" value="Unassembled WGS sequence"/>
</dbReference>
<proteinExistence type="predicted"/>
<reference evidence="1 2" key="1">
    <citation type="submission" date="2016-06" db="EMBL/GenBank/DDBJ databases">
        <authorList>
            <person name="Kjaerup R.B."/>
            <person name="Dalgaard T.S."/>
            <person name="Juul-Madsen H.R."/>
        </authorList>
    </citation>
    <scope>NUCLEOTIDE SEQUENCE [LARGE SCALE GENOMIC DNA]</scope>
    <source>
        <strain evidence="1 2">1S159</strain>
    </source>
</reference>
<evidence type="ECO:0000313" key="2">
    <source>
        <dbReference type="Proteomes" id="UP000093523"/>
    </source>
</evidence>